<dbReference type="EMBL" id="KF118204">
    <property type="protein sequence ID" value="AIA85464.1"/>
    <property type="molecule type" value="Genomic_DNA"/>
</dbReference>
<accession>A0A060BRB1</accession>
<reference evidence="1" key="1">
    <citation type="journal article" date="2013" name="Environ. Microbiol.">
        <title>Seasonally variable intestinal metagenomes of the red palm weevil (Rhynchophorus ferrugineus).</title>
        <authorList>
            <person name="Jia S."/>
            <person name="Zhang X."/>
            <person name="Zhang G."/>
            <person name="Yin A."/>
            <person name="Zhang S."/>
            <person name="Li F."/>
            <person name="Wang L."/>
            <person name="Zhao D."/>
            <person name="Yun Q."/>
            <person name="Tala"/>
            <person name="Wang J."/>
            <person name="Sun G."/>
            <person name="Baabdullah M."/>
            <person name="Yu X."/>
            <person name="Hu S."/>
            <person name="Al-Mssallem I.S."/>
            <person name="Yu J."/>
        </authorList>
    </citation>
    <scope>NUCLEOTIDE SEQUENCE</scope>
</reference>
<proteinExistence type="predicted"/>
<evidence type="ECO:0000313" key="1">
    <source>
        <dbReference type="EMBL" id="AIA85464.1"/>
    </source>
</evidence>
<protein>
    <submittedName>
        <fullName evidence="1">CAZy families GT4 protein</fullName>
    </submittedName>
</protein>
<name>A0A060BRB1_9ACTN</name>
<dbReference type="AlphaFoldDB" id="A0A060BRB1"/>
<feature type="non-terminal residue" evidence="1">
    <location>
        <position position="174"/>
    </location>
</feature>
<sequence length="174" mass="19223">MLAIVLLILLSWIFLPGGGLGRSASACLLRMPCVALNGRFSGTVQPTGTQTVAFALFDAIIRSPRTDVELVAFADPRFGGVEAWRGLPGVTLVEVPFQSWSRAKAQAWEQFVFPFAARRRGCRVAHHPIMTSPILKAGCRSVVTLHDLNFYHHPEWFSWRIRAVFGITALPGLH</sequence>
<dbReference type="SUPFAM" id="SSF53756">
    <property type="entry name" value="UDP-Glycosyltransferase/glycogen phosphorylase"/>
    <property type="match status" value="1"/>
</dbReference>
<organism evidence="1">
    <name type="scientific">uncultured Salinispora sp</name>
    <dbReference type="NCBI Taxonomy" id="306594"/>
    <lineage>
        <taxon>Bacteria</taxon>
        <taxon>Bacillati</taxon>
        <taxon>Actinomycetota</taxon>
        <taxon>Actinomycetes</taxon>
        <taxon>Micromonosporales</taxon>
        <taxon>Micromonosporaceae</taxon>
        <taxon>Salinispora</taxon>
        <taxon>environmental samples</taxon>
    </lineage>
</organism>